<protein>
    <recommendedName>
        <fullName evidence="2">SWR1-complex protein 3 domain-containing protein</fullName>
    </recommendedName>
</protein>
<dbReference type="Pfam" id="PF24707">
    <property type="entry name" value="Swc3"/>
    <property type="match status" value="1"/>
</dbReference>
<feature type="compositionally biased region" description="Basic residues" evidence="1">
    <location>
        <begin position="518"/>
        <end position="527"/>
    </location>
</feature>
<accession>A0A6A6Q464</accession>
<feature type="compositionally biased region" description="Basic and acidic residues" evidence="1">
    <location>
        <begin position="534"/>
        <end position="550"/>
    </location>
</feature>
<feature type="region of interest" description="Disordered" evidence="1">
    <location>
        <begin position="332"/>
        <end position="371"/>
    </location>
</feature>
<dbReference type="PANTHER" id="PTHR28108">
    <property type="entry name" value="SWR1-COMPLEX PROTEIN 3"/>
    <property type="match status" value="1"/>
</dbReference>
<keyword evidence="4" id="KW-1185">Reference proteome</keyword>
<dbReference type="GeneID" id="54473759"/>
<feature type="compositionally biased region" description="Low complexity" evidence="1">
    <location>
        <begin position="184"/>
        <end position="205"/>
    </location>
</feature>
<dbReference type="InterPro" id="IPR057558">
    <property type="entry name" value="Swc3_dom"/>
</dbReference>
<dbReference type="GO" id="GO:0000812">
    <property type="term" value="C:Swr1 complex"/>
    <property type="evidence" value="ECO:0007669"/>
    <property type="project" value="InterPro"/>
</dbReference>
<organism evidence="3 4">
    <name type="scientific">Neohortaea acidophila</name>
    <dbReference type="NCBI Taxonomy" id="245834"/>
    <lineage>
        <taxon>Eukaryota</taxon>
        <taxon>Fungi</taxon>
        <taxon>Dikarya</taxon>
        <taxon>Ascomycota</taxon>
        <taxon>Pezizomycotina</taxon>
        <taxon>Dothideomycetes</taxon>
        <taxon>Dothideomycetidae</taxon>
        <taxon>Mycosphaerellales</taxon>
        <taxon>Teratosphaeriaceae</taxon>
        <taxon>Neohortaea</taxon>
    </lineage>
</organism>
<feature type="region of interest" description="Disordered" evidence="1">
    <location>
        <begin position="495"/>
        <end position="617"/>
    </location>
</feature>
<evidence type="ECO:0000259" key="2">
    <source>
        <dbReference type="Pfam" id="PF24707"/>
    </source>
</evidence>
<feature type="compositionally biased region" description="Pro residues" evidence="1">
    <location>
        <begin position="352"/>
        <end position="371"/>
    </location>
</feature>
<dbReference type="RefSeq" id="XP_033593315.1">
    <property type="nucleotide sequence ID" value="XM_033732757.1"/>
</dbReference>
<feature type="compositionally biased region" description="Low complexity" evidence="1">
    <location>
        <begin position="339"/>
        <end position="351"/>
    </location>
</feature>
<dbReference type="InterPro" id="IPR037651">
    <property type="entry name" value="Swc3"/>
</dbReference>
<evidence type="ECO:0000313" key="4">
    <source>
        <dbReference type="Proteomes" id="UP000799767"/>
    </source>
</evidence>
<gene>
    <name evidence="3" type="ORF">BDY17DRAFT_292031</name>
</gene>
<feature type="compositionally biased region" description="Low complexity" evidence="1">
    <location>
        <begin position="33"/>
        <end position="50"/>
    </location>
</feature>
<feature type="region of interest" description="Disordered" evidence="1">
    <location>
        <begin position="1"/>
        <end position="71"/>
    </location>
</feature>
<feature type="compositionally biased region" description="Low complexity" evidence="1">
    <location>
        <begin position="580"/>
        <end position="593"/>
    </location>
</feature>
<feature type="region of interest" description="Disordered" evidence="1">
    <location>
        <begin position="120"/>
        <end position="140"/>
    </location>
</feature>
<dbReference type="GO" id="GO:0140849">
    <property type="term" value="F:ATP-dependent H2AZ histone chaperone activity"/>
    <property type="evidence" value="ECO:0007669"/>
    <property type="project" value="InterPro"/>
</dbReference>
<dbReference type="OrthoDB" id="5338195at2759"/>
<dbReference type="PANTHER" id="PTHR28108:SF1">
    <property type="entry name" value="SWR1-COMPLEX PROTEIN 3"/>
    <property type="match status" value="1"/>
</dbReference>
<dbReference type="Proteomes" id="UP000799767">
    <property type="component" value="Unassembled WGS sequence"/>
</dbReference>
<feature type="compositionally biased region" description="Basic residues" evidence="1">
    <location>
        <begin position="604"/>
        <end position="617"/>
    </location>
</feature>
<evidence type="ECO:0000256" key="1">
    <source>
        <dbReference type="SAM" id="MobiDB-lite"/>
    </source>
</evidence>
<name>A0A6A6Q464_9PEZI</name>
<feature type="domain" description="SWR1-complex protein 3" evidence="2">
    <location>
        <begin position="70"/>
        <end position="159"/>
    </location>
</feature>
<reference evidence="3" key="1">
    <citation type="journal article" date="2020" name="Stud. Mycol.">
        <title>101 Dothideomycetes genomes: a test case for predicting lifestyles and emergence of pathogens.</title>
        <authorList>
            <person name="Haridas S."/>
            <person name="Albert R."/>
            <person name="Binder M."/>
            <person name="Bloem J."/>
            <person name="Labutti K."/>
            <person name="Salamov A."/>
            <person name="Andreopoulos B."/>
            <person name="Baker S."/>
            <person name="Barry K."/>
            <person name="Bills G."/>
            <person name="Bluhm B."/>
            <person name="Cannon C."/>
            <person name="Castanera R."/>
            <person name="Culley D."/>
            <person name="Daum C."/>
            <person name="Ezra D."/>
            <person name="Gonzalez J."/>
            <person name="Henrissat B."/>
            <person name="Kuo A."/>
            <person name="Liang C."/>
            <person name="Lipzen A."/>
            <person name="Lutzoni F."/>
            <person name="Magnuson J."/>
            <person name="Mondo S."/>
            <person name="Nolan M."/>
            <person name="Ohm R."/>
            <person name="Pangilinan J."/>
            <person name="Park H.-J."/>
            <person name="Ramirez L."/>
            <person name="Alfaro M."/>
            <person name="Sun H."/>
            <person name="Tritt A."/>
            <person name="Yoshinaga Y."/>
            <person name="Zwiers L.-H."/>
            <person name="Turgeon B."/>
            <person name="Goodwin S."/>
            <person name="Spatafora J."/>
            <person name="Crous P."/>
            <person name="Grigoriev I."/>
        </authorList>
    </citation>
    <scope>NUCLEOTIDE SEQUENCE</scope>
    <source>
        <strain evidence="3">CBS 113389</strain>
    </source>
</reference>
<dbReference type="AlphaFoldDB" id="A0A6A6Q464"/>
<dbReference type="EMBL" id="MU001632">
    <property type="protein sequence ID" value="KAF2486746.1"/>
    <property type="molecule type" value="Genomic_DNA"/>
</dbReference>
<feature type="region of interest" description="Disordered" evidence="1">
    <location>
        <begin position="163"/>
        <end position="265"/>
    </location>
</feature>
<evidence type="ECO:0000313" key="3">
    <source>
        <dbReference type="EMBL" id="KAF2486746.1"/>
    </source>
</evidence>
<proteinExistence type="predicted"/>
<sequence>MAQSEIAAAGHKRTASRLSKGAQPAGKKRKISAAHASSPSPAVQTPAETSPEPEEPIIQLPARVRGSRPLPSLKEQQAVSLSNNDYQTIAASAVLQTSLDRSRLKWIHDGVLERYWVKPESGKNAKPTPPNNPELKWQKHKGPCRIRVEPHIFEAEIYVEEKAKPPPPPPVKHYVPPNYQQSAYGQPYRPNQQPYGQQYYQNRGPTPAQRQPHGHSMSPGPNASHPGTPALQPHRPTPPSASPPQEKKASPDPVISMLANRASSDPELKALMKEVATGNASQEQLKVFQSHIDELTKIINDKKKKEEGAAAARPPPQQTEAIQYDGAGEAIQYDGAGKQPHQQRPYQAPAPAYQPPAWTPAPAAAAPPPPPAPRSLPVVLAFTNPGATEDRFLFPQNSIIEALSPQHLLASFITTRKGRESPEASNLEPDTEYWQPVTLMVEVAYNREHILDCVRKWVKPAEEVRKHMEEVMARCTKAEESYLAMRLPFKGSALAEAEDSGADEGTNTPNPASELQPKPRKYTKKSAAKSVNTETEKTEAEKNEAEKNEAVKGSAVDSSAAKDQTAAEAPATEKPSNDGPVSDVAAAPSAAEPAVEDNLEGSRPKRSTRKSVRISEA</sequence>